<dbReference type="EMBL" id="AHMM02000015">
    <property type="protein sequence ID" value="EQA37964.1"/>
    <property type="molecule type" value="Genomic_DNA"/>
</dbReference>
<sequence length="41" mass="4585">MRGPPRMRKKRKSQVALIKAILQGAQGYDNGGLKEAVKRSF</sequence>
<dbReference type="Proteomes" id="UP000018719">
    <property type="component" value="Unassembled WGS sequence"/>
</dbReference>
<reference evidence="1 2" key="1">
    <citation type="submission" date="2013-05" db="EMBL/GenBank/DDBJ databases">
        <authorList>
            <person name="Harkins D.M."/>
            <person name="Durkin A.S."/>
            <person name="Brinkac L.M."/>
            <person name="Haft D.H."/>
            <person name="Selengut J.D."/>
            <person name="Sanka R."/>
            <person name="DePew J."/>
            <person name="Purushe J."/>
            <person name="Hartskeerl R.A."/>
            <person name="Ahmed A."/>
            <person name="van der Linden H."/>
            <person name="Goris M.G.A."/>
            <person name="Vinetz J.M."/>
            <person name="Sutton G.G."/>
            <person name="Nierman W.C."/>
            <person name="Fouts D.E."/>
        </authorList>
    </citation>
    <scope>NUCLEOTIDE SEQUENCE [LARGE SCALE GENOMIC DNA]</scope>
    <source>
        <strain evidence="1 2">10</strain>
    </source>
</reference>
<proteinExistence type="predicted"/>
<name>V6HY77_9LEPT</name>
<accession>V6HY77</accession>
<organism evidence="1 2">
    <name type="scientific">Leptospira inadai serovar Lyme str. 10</name>
    <dbReference type="NCBI Taxonomy" id="1049790"/>
    <lineage>
        <taxon>Bacteria</taxon>
        <taxon>Pseudomonadati</taxon>
        <taxon>Spirochaetota</taxon>
        <taxon>Spirochaetia</taxon>
        <taxon>Leptospirales</taxon>
        <taxon>Leptospiraceae</taxon>
        <taxon>Leptospira</taxon>
    </lineage>
</organism>
<comment type="caution">
    <text evidence="1">The sequence shown here is derived from an EMBL/GenBank/DDBJ whole genome shotgun (WGS) entry which is preliminary data.</text>
</comment>
<dbReference type="AlphaFoldDB" id="V6HY77"/>
<dbReference type="STRING" id="1049790.LEP1GSC047_3748"/>
<protein>
    <submittedName>
        <fullName evidence="1">Uncharacterized protein</fullName>
    </submittedName>
</protein>
<evidence type="ECO:0000313" key="2">
    <source>
        <dbReference type="Proteomes" id="UP000018719"/>
    </source>
</evidence>
<gene>
    <name evidence="1" type="ORF">LEP1GSC047_3748</name>
</gene>
<evidence type="ECO:0000313" key="1">
    <source>
        <dbReference type="EMBL" id="EQA37964.1"/>
    </source>
</evidence>